<dbReference type="PROSITE" id="PS50097">
    <property type="entry name" value="BTB"/>
    <property type="match status" value="1"/>
</dbReference>
<evidence type="ECO:0000313" key="2">
    <source>
        <dbReference type="Proteomes" id="UP000887574"/>
    </source>
</evidence>
<dbReference type="InterPro" id="IPR052407">
    <property type="entry name" value="BTB_POZ_domain_cont_9"/>
</dbReference>
<dbReference type="CDD" id="cd14733">
    <property type="entry name" value="BACK"/>
    <property type="match status" value="1"/>
</dbReference>
<name>A0A915EDE3_9BILA</name>
<dbReference type="PANTHER" id="PTHR46306:SF1">
    <property type="entry name" value="BTB_POZ DOMAIN-CONTAINING PROTEIN 9"/>
    <property type="match status" value="1"/>
</dbReference>
<dbReference type="GO" id="GO:0050804">
    <property type="term" value="P:modulation of chemical synaptic transmission"/>
    <property type="evidence" value="ECO:0007669"/>
    <property type="project" value="TreeGrafter"/>
</dbReference>
<dbReference type="SMART" id="SM00225">
    <property type="entry name" value="BTB"/>
    <property type="match status" value="1"/>
</dbReference>
<accession>A0A915EDE3</accession>
<dbReference type="PANTHER" id="PTHR46306">
    <property type="entry name" value="BTB/POZ DOMAIN-CONTAINING PROTEIN 9"/>
    <property type="match status" value="1"/>
</dbReference>
<protein>
    <submittedName>
        <fullName evidence="3">BTB domain-containing protein</fullName>
    </submittedName>
</protein>
<dbReference type="InterPro" id="IPR011333">
    <property type="entry name" value="SKP1/BTB/POZ_sf"/>
</dbReference>
<sequence>MLGNDLANLLMDEETSDLEAPIFGRKNKTMCDRYNLYDPYNLLNRFDPNIRNRNRHFPHLLNGNSNLHSQTFQQAYQLRRFVREKNWATIYHLLMDEETSDVVLVVEGFHFYVHKLILAARSSYFRTEKEIPLIDVSLPCFKRILVYIYTGDIAFASEDLESIVELVGLANKYELKCLLSELSDHMDAILNHSNFSFIYSVADLFSLIELKSKCIHFLCKNKKEY</sequence>
<dbReference type="GO" id="GO:0048512">
    <property type="term" value="P:circadian behavior"/>
    <property type="evidence" value="ECO:0007669"/>
    <property type="project" value="TreeGrafter"/>
</dbReference>
<keyword evidence="2" id="KW-1185">Reference proteome</keyword>
<evidence type="ECO:0000313" key="3">
    <source>
        <dbReference type="WBParaSite" id="jg5488"/>
    </source>
</evidence>
<dbReference type="Gene3D" id="3.30.710.10">
    <property type="entry name" value="Potassium Channel Kv1.1, Chain A"/>
    <property type="match status" value="1"/>
</dbReference>
<dbReference type="InterPro" id="IPR000210">
    <property type="entry name" value="BTB/POZ_dom"/>
</dbReference>
<feature type="domain" description="BTB" evidence="1">
    <location>
        <begin position="100"/>
        <end position="157"/>
    </location>
</feature>
<dbReference type="WBParaSite" id="jg5488">
    <property type="protein sequence ID" value="jg5488"/>
    <property type="gene ID" value="jg5488"/>
</dbReference>
<dbReference type="GO" id="GO:0005737">
    <property type="term" value="C:cytoplasm"/>
    <property type="evidence" value="ECO:0007669"/>
    <property type="project" value="TreeGrafter"/>
</dbReference>
<dbReference type="AlphaFoldDB" id="A0A915EDE3"/>
<proteinExistence type="predicted"/>
<evidence type="ECO:0000259" key="1">
    <source>
        <dbReference type="PROSITE" id="PS50097"/>
    </source>
</evidence>
<reference evidence="3" key="1">
    <citation type="submission" date="2022-11" db="UniProtKB">
        <authorList>
            <consortium name="WormBaseParasite"/>
        </authorList>
    </citation>
    <scope>IDENTIFICATION</scope>
</reference>
<dbReference type="GO" id="GO:0008344">
    <property type="term" value="P:adult locomotory behavior"/>
    <property type="evidence" value="ECO:0007669"/>
    <property type="project" value="TreeGrafter"/>
</dbReference>
<dbReference type="SUPFAM" id="SSF54695">
    <property type="entry name" value="POZ domain"/>
    <property type="match status" value="1"/>
</dbReference>
<dbReference type="Proteomes" id="UP000887574">
    <property type="component" value="Unplaced"/>
</dbReference>
<dbReference type="Pfam" id="PF00651">
    <property type="entry name" value="BTB"/>
    <property type="match status" value="1"/>
</dbReference>
<organism evidence="2 3">
    <name type="scientific">Ditylenchus dipsaci</name>
    <dbReference type="NCBI Taxonomy" id="166011"/>
    <lineage>
        <taxon>Eukaryota</taxon>
        <taxon>Metazoa</taxon>
        <taxon>Ecdysozoa</taxon>
        <taxon>Nematoda</taxon>
        <taxon>Chromadorea</taxon>
        <taxon>Rhabditida</taxon>
        <taxon>Tylenchina</taxon>
        <taxon>Tylenchomorpha</taxon>
        <taxon>Sphaerularioidea</taxon>
        <taxon>Anguinidae</taxon>
        <taxon>Anguininae</taxon>
        <taxon>Ditylenchus</taxon>
    </lineage>
</organism>